<dbReference type="PANTHER" id="PTHR32125">
    <property type="entry name" value="2-C-METHYL-D-ERYTHRITOL 4-PHOSPHATE CYTIDYLYLTRANSFERASE, CHLOROPLASTIC"/>
    <property type="match status" value="1"/>
</dbReference>
<evidence type="ECO:0000256" key="1">
    <source>
        <dbReference type="ARBA" id="ARBA00022679"/>
    </source>
</evidence>
<dbReference type="Gene3D" id="3.90.550.10">
    <property type="entry name" value="Spore Coat Polysaccharide Biosynthesis Protein SpsA, Chain A"/>
    <property type="match status" value="1"/>
</dbReference>
<dbReference type="InterPro" id="IPR034683">
    <property type="entry name" value="IspD/TarI"/>
</dbReference>
<name>A0A2W2ADN7_9BACT</name>
<dbReference type="GO" id="GO:0050518">
    <property type="term" value="F:2-C-methyl-D-erythritol 4-phosphate cytidylyltransferase activity"/>
    <property type="evidence" value="ECO:0007669"/>
    <property type="project" value="UniProtKB-UniRule"/>
</dbReference>
<keyword evidence="3" id="KW-0414">Isoprene biosynthesis</keyword>
<comment type="pathway">
    <text evidence="3">Isoprenoid biosynthesis; isopentenyl diphosphate biosynthesis via DXP pathway; isopentenyl diphosphate from 1-deoxy-D-xylulose 5-phosphate: step 2/6.</text>
</comment>
<dbReference type="EMBL" id="QKTW01000022">
    <property type="protein sequence ID" value="PZF71712.1"/>
    <property type="molecule type" value="Genomic_DNA"/>
</dbReference>
<comment type="similarity">
    <text evidence="3">Belongs to the IspD/TarI cytidylyltransferase family. IspD subfamily.</text>
</comment>
<dbReference type="Proteomes" id="UP000248745">
    <property type="component" value="Unassembled WGS sequence"/>
</dbReference>
<feature type="site" description="Transition state stabilizer" evidence="3">
    <location>
        <position position="26"/>
    </location>
</feature>
<evidence type="ECO:0000313" key="4">
    <source>
        <dbReference type="EMBL" id="PZF71712.1"/>
    </source>
</evidence>
<dbReference type="NCBIfam" id="TIGR00453">
    <property type="entry name" value="ispD"/>
    <property type="match status" value="1"/>
</dbReference>
<dbReference type="NCBIfam" id="NF001186">
    <property type="entry name" value="PRK00155.2-3"/>
    <property type="match status" value="1"/>
</dbReference>
<reference evidence="4 5" key="1">
    <citation type="submission" date="2018-06" db="EMBL/GenBank/DDBJ databases">
        <title>Mucibacter soli gen. nov., sp. nov., a new member of the family Chitinophagaceae producing mucin.</title>
        <authorList>
            <person name="Kim M.-K."/>
            <person name="Park S."/>
            <person name="Kim T.-S."/>
            <person name="Joung Y."/>
            <person name="Han J.-H."/>
            <person name="Kim S.B."/>
        </authorList>
    </citation>
    <scope>NUCLEOTIDE SEQUENCE [LARGE SCALE GENOMIC DNA]</scope>
    <source>
        <strain evidence="4 5">R1-15</strain>
    </source>
</reference>
<dbReference type="CDD" id="cd02516">
    <property type="entry name" value="CDP-ME_synthetase"/>
    <property type="match status" value="1"/>
</dbReference>
<evidence type="ECO:0000256" key="2">
    <source>
        <dbReference type="ARBA" id="ARBA00022695"/>
    </source>
</evidence>
<feature type="site" description="Transition state stabilizer" evidence="3">
    <location>
        <position position="19"/>
    </location>
</feature>
<dbReference type="PANTHER" id="PTHR32125:SF4">
    <property type="entry name" value="2-C-METHYL-D-ERYTHRITOL 4-PHOSPHATE CYTIDYLYLTRANSFERASE, CHLOROPLASTIC"/>
    <property type="match status" value="1"/>
</dbReference>
<comment type="function">
    <text evidence="3">Catalyzes the formation of 4-diphosphocytidyl-2-C-methyl-D-erythritol from CTP and 2-C-methyl-D-erythritol 4-phosphate (MEP).</text>
</comment>
<keyword evidence="5" id="KW-1185">Reference proteome</keyword>
<gene>
    <name evidence="3" type="primary">ispD</name>
    <name evidence="4" type="ORF">DN068_16730</name>
</gene>
<dbReference type="EC" id="2.7.7.60" evidence="3"/>
<keyword evidence="1 3" id="KW-0808">Transferase</keyword>
<feature type="site" description="Positions MEP for the nucleophilic attack" evidence="3">
    <location>
        <position position="209"/>
    </location>
</feature>
<dbReference type="OrthoDB" id="9806837at2"/>
<dbReference type="GO" id="GO:0019288">
    <property type="term" value="P:isopentenyl diphosphate biosynthetic process, methylerythritol 4-phosphate pathway"/>
    <property type="evidence" value="ECO:0007669"/>
    <property type="project" value="UniProtKB-UniRule"/>
</dbReference>
<dbReference type="HAMAP" id="MF_00108">
    <property type="entry name" value="IspD"/>
    <property type="match status" value="1"/>
</dbReference>
<dbReference type="InterPro" id="IPR050088">
    <property type="entry name" value="IspD/TarI_cytidylyltransf_bact"/>
</dbReference>
<evidence type="ECO:0000313" key="5">
    <source>
        <dbReference type="Proteomes" id="UP000248745"/>
    </source>
</evidence>
<keyword evidence="2 3" id="KW-0548">Nucleotidyltransferase</keyword>
<evidence type="ECO:0000256" key="3">
    <source>
        <dbReference type="HAMAP-Rule" id="MF_00108"/>
    </source>
</evidence>
<dbReference type="RefSeq" id="WP_111000085.1">
    <property type="nucleotide sequence ID" value="NZ_QKTW01000022.1"/>
</dbReference>
<accession>A0A2W2ADN7</accession>
<proteinExistence type="inferred from homology"/>
<comment type="catalytic activity">
    <reaction evidence="3">
        <text>2-C-methyl-D-erythritol 4-phosphate + CTP + H(+) = 4-CDP-2-C-methyl-D-erythritol + diphosphate</text>
        <dbReference type="Rhea" id="RHEA:13429"/>
        <dbReference type="ChEBI" id="CHEBI:15378"/>
        <dbReference type="ChEBI" id="CHEBI:33019"/>
        <dbReference type="ChEBI" id="CHEBI:37563"/>
        <dbReference type="ChEBI" id="CHEBI:57823"/>
        <dbReference type="ChEBI" id="CHEBI:58262"/>
        <dbReference type="EC" id="2.7.7.60"/>
    </reaction>
</comment>
<dbReference type="UniPathway" id="UPA00056">
    <property type="reaction ID" value="UER00093"/>
</dbReference>
<dbReference type="InterPro" id="IPR029044">
    <property type="entry name" value="Nucleotide-diphossugar_trans"/>
</dbReference>
<dbReference type="AlphaFoldDB" id="A0A2W2ADN7"/>
<feature type="site" description="Positions MEP for the nucleophilic attack" evidence="3">
    <location>
        <position position="155"/>
    </location>
</feature>
<protein>
    <recommendedName>
        <fullName evidence="3">2-C-methyl-D-erythritol 4-phosphate cytidylyltransferase</fullName>
        <ecNumber evidence="3">2.7.7.60</ecNumber>
    </recommendedName>
    <alternativeName>
        <fullName evidence="3">4-diphosphocytidyl-2C-methyl-D-erythritol synthase</fullName>
    </alternativeName>
    <alternativeName>
        <fullName evidence="3">MEP cytidylyltransferase</fullName>
        <shortName evidence="3">MCT</shortName>
    </alternativeName>
</protein>
<dbReference type="SUPFAM" id="SSF53448">
    <property type="entry name" value="Nucleotide-diphospho-sugar transferases"/>
    <property type="match status" value="1"/>
</dbReference>
<sequence>MSTNENTYAVIVAGGQGTRMGTALPKQFLDLDGKPVLYHSIKAFADAMPGIHLILVLPAHQISYAQMILQAFEQRIDLTIVAGGETRFHSVQNGLNAISGEGIVFIHDGVRPLVSAALIHRCYEMALEKGSAIPVTPAIDSMRMIKGTDSEPVDRTQLRIVQTPQTFRTDVIKPAFEQSYNAAFTDEASVLEASGKKVYLVEGDRSNLKITTPEDLLIAEVLIKSMF</sequence>
<dbReference type="InterPro" id="IPR001228">
    <property type="entry name" value="IspD"/>
</dbReference>
<comment type="caution">
    <text evidence="4">The sequence shown here is derived from an EMBL/GenBank/DDBJ whole genome shotgun (WGS) entry which is preliminary data.</text>
</comment>
<organism evidence="4 5">
    <name type="scientific">Taibaiella soli</name>
    <dbReference type="NCBI Taxonomy" id="1649169"/>
    <lineage>
        <taxon>Bacteria</taxon>
        <taxon>Pseudomonadati</taxon>
        <taxon>Bacteroidota</taxon>
        <taxon>Chitinophagia</taxon>
        <taxon>Chitinophagales</taxon>
        <taxon>Chitinophagaceae</taxon>
        <taxon>Taibaiella</taxon>
    </lineage>
</organism>
<dbReference type="Pfam" id="PF01128">
    <property type="entry name" value="IspD"/>
    <property type="match status" value="1"/>
</dbReference>
<dbReference type="FunFam" id="3.90.550.10:FF:000003">
    <property type="entry name" value="2-C-methyl-D-erythritol 4-phosphate cytidylyltransferase"/>
    <property type="match status" value="1"/>
</dbReference>